<dbReference type="GeneID" id="110124447"/>
<dbReference type="RefSeq" id="XP_070310294.1">
    <property type="nucleotide sequence ID" value="XM_070454193.1"/>
</dbReference>
<organism evidence="3 4">
    <name type="scientific">Odocoileus virginianus</name>
    <name type="common">White-tailed deer</name>
    <dbReference type="NCBI Taxonomy" id="9874"/>
    <lineage>
        <taxon>Eukaryota</taxon>
        <taxon>Metazoa</taxon>
        <taxon>Chordata</taxon>
        <taxon>Craniata</taxon>
        <taxon>Vertebrata</taxon>
        <taxon>Euteleostomi</taxon>
        <taxon>Mammalia</taxon>
        <taxon>Eutheria</taxon>
        <taxon>Laurasiatheria</taxon>
        <taxon>Artiodactyla</taxon>
        <taxon>Ruminantia</taxon>
        <taxon>Pecora</taxon>
        <taxon>Cervidae</taxon>
        <taxon>Odocoileinae</taxon>
        <taxon>Odocoileus</taxon>
    </lineage>
</organism>
<dbReference type="Proteomes" id="UP001652640">
    <property type="component" value="Chromosome 24"/>
</dbReference>
<proteinExistence type="predicted"/>
<accession>A0ABM4H3Z1</accession>
<keyword evidence="1" id="KW-0175">Coiled coil</keyword>
<sequence>MELRTKDLGSELSKMKTFEDSNKAELEKYKQHYLEELKVRKSLEKKLDKTNERLAEMSTELEVEKQQNRSLLSTLRSTPFLEPSSVGNFNPTSGFNANLISGANVGFSTSIPHRSNDSVETYLTKVNFEEFKDGFVAVFSSQAGLASSDEDSGSLESGERPLWPSLHLFL</sequence>
<reference evidence="4" key="2">
    <citation type="submission" date="2025-08" db="UniProtKB">
        <authorList>
            <consortium name="RefSeq"/>
        </authorList>
    </citation>
    <scope>IDENTIFICATION</scope>
    <source>
        <tissue evidence="4">Tongue muscle</tissue>
    </source>
</reference>
<feature type="coiled-coil region" evidence="1">
    <location>
        <begin position="40"/>
        <end position="67"/>
    </location>
</feature>
<evidence type="ECO:0000256" key="1">
    <source>
        <dbReference type="SAM" id="Coils"/>
    </source>
</evidence>
<dbReference type="InterPro" id="IPR021885">
    <property type="entry name" value="DUF3496"/>
</dbReference>
<protein>
    <submittedName>
        <fullName evidence="4">Ankyrin repeat domain-containing protein 26-like isoform X2</fullName>
    </submittedName>
</protein>
<evidence type="ECO:0000313" key="3">
    <source>
        <dbReference type="Proteomes" id="UP001652640"/>
    </source>
</evidence>
<reference evidence="3" key="1">
    <citation type="journal article" date="2022" name="J. Hered.">
        <title>A De Novo Chromosome-Level Genome Assembly of the White-Tailed Deer, Odocoileus Virginianus.</title>
        <authorList>
            <person name="London E.W."/>
            <person name="Roca A.L."/>
            <person name="Novakofski J.E."/>
            <person name="Mateus-Pinilla N.E."/>
        </authorList>
    </citation>
    <scope>NUCLEOTIDE SEQUENCE [LARGE SCALE GENOMIC DNA]</scope>
</reference>
<evidence type="ECO:0000259" key="2">
    <source>
        <dbReference type="Pfam" id="PF12001"/>
    </source>
</evidence>
<evidence type="ECO:0000313" key="4">
    <source>
        <dbReference type="RefSeq" id="XP_070310294.1"/>
    </source>
</evidence>
<dbReference type="Pfam" id="PF12001">
    <property type="entry name" value="DUF3496"/>
    <property type="match status" value="1"/>
</dbReference>
<gene>
    <name evidence="4" type="primary">LOC110124447</name>
</gene>
<feature type="domain" description="DUF3496" evidence="2">
    <location>
        <begin position="1"/>
        <end position="103"/>
    </location>
</feature>
<name>A0ABM4H3Z1_ODOVR</name>
<keyword evidence="3" id="KW-1185">Reference proteome</keyword>